<dbReference type="InterPro" id="IPR041698">
    <property type="entry name" value="Methyltransf_25"/>
</dbReference>
<sequence length="215" mass="25243">MFIQNQKIKKVYQEKYKKYGIDPKSLSWHKKGAAHQRFRQFWAEIDFNNKSVLDVGCGFAEMAKFLRKRYTGVDYTGVDIVPEFIEEAKKNYPFYKFHVRDYFSNPFPERVDIVLSSGVLNSNLSAGKTGVKNNMEYRKKAIQTMFEHSKKVLAFNMLGAHPQPKNDPKSNVWYADSLEVLKFCMSLTRRLILRANYHPTDFTIFMYPVMGTKKY</sequence>
<comment type="caution">
    <text evidence="5">The sequence shown here is derived from an EMBL/GenBank/DDBJ whole genome shotgun (WGS) entry which is preliminary data.</text>
</comment>
<keyword evidence="2 5" id="KW-0808">Transferase</keyword>
<evidence type="ECO:0000256" key="3">
    <source>
        <dbReference type="ARBA" id="ARBA00022691"/>
    </source>
</evidence>
<dbReference type="PANTHER" id="PTHR43464:SF19">
    <property type="entry name" value="UBIQUINONE BIOSYNTHESIS O-METHYLTRANSFERASE, MITOCHONDRIAL"/>
    <property type="match status" value="1"/>
</dbReference>
<evidence type="ECO:0000256" key="1">
    <source>
        <dbReference type="ARBA" id="ARBA00022603"/>
    </source>
</evidence>
<dbReference type="Gene3D" id="3.40.50.150">
    <property type="entry name" value="Vaccinia Virus protein VP39"/>
    <property type="match status" value="1"/>
</dbReference>
<name>A0A0G0L083_9BACT</name>
<keyword evidence="3" id="KW-0949">S-adenosyl-L-methionine</keyword>
<feature type="domain" description="Methyltransferase" evidence="4">
    <location>
        <begin position="52"/>
        <end position="121"/>
    </location>
</feature>
<evidence type="ECO:0000259" key="4">
    <source>
        <dbReference type="Pfam" id="PF13649"/>
    </source>
</evidence>
<accession>A0A0G0L083</accession>
<keyword evidence="1 5" id="KW-0489">Methyltransferase</keyword>
<gene>
    <name evidence="5" type="ORF">UT08_C0007G0026</name>
</gene>
<dbReference type="EMBL" id="LBVL01000007">
    <property type="protein sequence ID" value="KKQ85353.1"/>
    <property type="molecule type" value="Genomic_DNA"/>
</dbReference>
<dbReference type="Pfam" id="PF13649">
    <property type="entry name" value="Methyltransf_25"/>
    <property type="match status" value="1"/>
</dbReference>
<protein>
    <submittedName>
        <fullName evidence="5">Methyltransferase family protein</fullName>
    </submittedName>
</protein>
<dbReference type="GO" id="GO:0032259">
    <property type="term" value="P:methylation"/>
    <property type="evidence" value="ECO:0007669"/>
    <property type="project" value="UniProtKB-KW"/>
</dbReference>
<dbReference type="InterPro" id="IPR029063">
    <property type="entry name" value="SAM-dependent_MTases_sf"/>
</dbReference>
<dbReference type="PANTHER" id="PTHR43464">
    <property type="entry name" value="METHYLTRANSFERASE"/>
    <property type="match status" value="1"/>
</dbReference>
<dbReference type="AlphaFoldDB" id="A0A0G0L083"/>
<dbReference type="SUPFAM" id="SSF53335">
    <property type="entry name" value="S-adenosyl-L-methionine-dependent methyltransferases"/>
    <property type="match status" value="1"/>
</dbReference>
<dbReference type="STRING" id="1618570.UT08_C0007G0026"/>
<reference evidence="5 6" key="1">
    <citation type="journal article" date="2015" name="Nature">
        <title>rRNA introns, odd ribosomes, and small enigmatic genomes across a large radiation of phyla.</title>
        <authorList>
            <person name="Brown C.T."/>
            <person name="Hug L.A."/>
            <person name="Thomas B.C."/>
            <person name="Sharon I."/>
            <person name="Castelle C.J."/>
            <person name="Singh A."/>
            <person name="Wilkins M.J."/>
            <person name="Williams K.H."/>
            <person name="Banfield J.F."/>
        </authorList>
    </citation>
    <scope>NUCLEOTIDE SEQUENCE [LARGE SCALE GENOMIC DNA]</scope>
</reference>
<dbReference type="CDD" id="cd02440">
    <property type="entry name" value="AdoMet_MTases"/>
    <property type="match status" value="1"/>
</dbReference>
<evidence type="ECO:0000313" key="5">
    <source>
        <dbReference type="EMBL" id="KKQ85353.1"/>
    </source>
</evidence>
<dbReference type="GO" id="GO:0008168">
    <property type="term" value="F:methyltransferase activity"/>
    <property type="evidence" value="ECO:0007669"/>
    <property type="project" value="UniProtKB-KW"/>
</dbReference>
<organism evidence="5 6">
    <name type="scientific">Candidatus Woesebacteria bacterium GW2011_GWB1_38_8</name>
    <dbReference type="NCBI Taxonomy" id="1618570"/>
    <lineage>
        <taxon>Bacteria</taxon>
        <taxon>Candidatus Woeseibacteriota</taxon>
    </lineage>
</organism>
<proteinExistence type="predicted"/>
<evidence type="ECO:0000313" key="6">
    <source>
        <dbReference type="Proteomes" id="UP000034081"/>
    </source>
</evidence>
<evidence type="ECO:0000256" key="2">
    <source>
        <dbReference type="ARBA" id="ARBA00022679"/>
    </source>
</evidence>
<dbReference type="Proteomes" id="UP000034081">
    <property type="component" value="Unassembled WGS sequence"/>
</dbReference>